<feature type="region of interest" description="Disordered" evidence="2">
    <location>
        <begin position="1"/>
        <end position="36"/>
    </location>
</feature>
<dbReference type="EMBL" id="JBBCAQ010000037">
    <property type="protein sequence ID" value="KAK7573502.1"/>
    <property type="molecule type" value="Genomic_DNA"/>
</dbReference>
<reference evidence="3 4" key="1">
    <citation type="submission" date="2024-03" db="EMBL/GenBank/DDBJ databases">
        <title>Adaptation during the transition from Ophiocordyceps entomopathogen to insect associate is accompanied by gene loss and intensified selection.</title>
        <authorList>
            <person name="Ward C.M."/>
            <person name="Onetto C.A."/>
            <person name="Borneman A.R."/>
        </authorList>
    </citation>
    <scope>NUCLEOTIDE SEQUENCE [LARGE SCALE GENOMIC DNA]</scope>
    <source>
        <strain evidence="3">AWRI1</strain>
        <tissue evidence="3">Single Adult Female</tissue>
    </source>
</reference>
<feature type="compositionally biased region" description="Polar residues" evidence="2">
    <location>
        <begin position="330"/>
        <end position="339"/>
    </location>
</feature>
<accession>A0AAN9TH77</accession>
<feature type="coiled-coil region" evidence="1">
    <location>
        <begin position="172"/>
        <end position="206"/>
    </location>
</feature>
<evidence type="ECO:0000256" key="2">
    <source>
        <dbReference type="SAM" id="MobiDB-lite"/>
    </source>
</evidence>
<organism evidence="3 4">
    <name type="scientific">Parthenolecanium corni</name>
    <dbReference type="NCBI Taxonomy" id="536013"/>
    <lineage>
        <taxon>Eukaryota</taxon>
        <taxon>Metazoa</taxon>
        <taxon>Ecdysozoa</taxon>
        <taxon>Arthropoda</taxon>
        <taxon>Hexapoda</taxon>
        <taxon>Insecta</taxon>
        <taxon>Pterygota</taxon>
        <taxon>Neoptera</taxon>
        <taxon>Paraneoptera</taxon>
        <taxon>Hemiptera</taxon>
        <taxon>Sternorrhyncha</taxon>
        <taxon>Coccoidea</taxon>
        <taxon>Coccidae</taxon>
        <taxon>Parthenolecanium</taxon>
    </lineage>
</organism>
<gene>
    <name evidence="3" type="ORF">V9T40_010693</name>
</gene>
<feature type="region of interest" description="Disordered" evidence="2">
    <location>
        <begin position="98"/>
        <end position="165"/>
    </location>
</feature>
<feature type="compositionally biased region" description="Basic and acidic residues" evidence="2">
    <location>
        <begin position="1"/>
        <end position="16"/>
    </location>
</feature>
<keyword evidence="1" id="KW-0175">Coiled coil</keyword>
<proteinExistence type="predicted"/>
<protein>
    <submittedName>
        <fullName evidence="3">Uncharacterized protein</fullName>
    </submittedName>
</protein>
<feature type="compositionally biased region" description="Polar residues" evidence="2">
    <location>
        <begin position="117"/>
        <end position="130"/>
    </location>
</feature>
<evidence type="ECO:0000313" key="3">
    <source>
        <dbReference type="EMBL" id="KAK7573502.1"/>
    </source>
</evidence>
<name>A0AAN9TH77_9HEMI</name>
<keyword evidence="4" id="KW-1185">Reference proteome</keyword>
<feature type="compositionally biased region" description="Basic residues" evidence="2">
    <location>
        <begin position="17"/>
        <end position="28"/>
    </location>
</feature>
<dbReference type="Proteomes" id="UP001367676">
    <property type="component" value="Unassembled WGS sequence"/>
</dbReference>
<sequence>MEQERRRNPDPPTHRDSPKKKDRHRPSHKSIYTKPSMYPYEPVSEFSVGQWNLRGQRLYPAMSDSAVCSYPFPNEFSINPAFSMYPVLPPTMYPVGLESSRRSSRYRRKNKAPDVEASSNNNANFTSLPPVNNEDIDCSQKRRFSDPGLNNAEESNDSSSSESISDECSLVNESLVEQMNELKSENKRLHSELESTRTELKLMRSEIAVVANKVSCHEPFSLAQMVKEIRNAAELRENLLVSKVESLIEKCLNSNNMTSIVGDIDSLKKRLTMLERQLDHLRIHSKVDSKVNGEATVDEIESAAKRINDSVDKIPKLQNNIERTKERDCNSNTTASFDANSDGVAESSSDCNGNSLSTISCESLSSSLGPGSLHSATVTLCGPVTDL</sequence>
<evidence type="ECO:0000256" key="1">
    <source>
        <dbReference type="SAM" id="Coils"/>
    </source>
</evidence>
<feature type="region of interest" description="Disordered" evidence="2">
    <location>
        <begin position="325"/>
        <end position="344"/>
    </location>
</feature>
<dbReference type="AlphaFoldDB" id="A0AAN9TH77"/>
<evidence type="ECO:0000313" key="4">
    <source>
        <dbReference type="Proteomes" id="UP001367676"/>
    </source>
</evidence>
<comment type="caution">
    <text evidence="3">The sequence shown here is derived from an EMBL/GenBank/DDBJ whole genome shotgun (WGS) entry which is preliminary data.</text>
</comment>